<dbReference type="HOGENOM" id="CLU_442535_0_0_1"/>
<accession>Q7RWX5</accession>
<dbReference type="PaxDb" id="5141-EFNCRP00000004657"/>
<feature type="compositionally biased region" description="Low complexity" evidence="1">
    <location>
        <begin position="546"/>
        <end position="559"/>
    </location>
</feature>
<feature type="compositionally biased region" description="Basic and acidic residues" evidence="1">
    <location>
        <begin position="131"/>
        <end position="140"/>
    </location>
</feature>
<evidence type="ECO:0000313" key="4">
    <source>
        <dbReference type="Proteomes" id="UP000001805"/>
    </source>
</evidence>
<feature type="compositionally biased region" description="Basic residues" evidence="1">
    <location>
        <begin position="60"/>
        <end position="70"/>
    </location>
</feature>
<dbReference type="OMA" id="DESHAKN"/>
<feature type="compositionally biased region" description="Acidic residues" evidence="1">
    <location>
        <begin position="536"/>
        <end position="545"/>
    </location>
</feature>
<feature type="region of interest" description="Disordered" evidence="1">
    <location>
        <begin position="1"/>
        <end position="109"/>
    </location>
</feature>
<organism evidence="3 4">
    <name type="scientific">Neurospora crassa (strain ATCC 24698 / 74-OR23-1A / CBS 708.71 / DSM 1257 / FGSC 987)</name>
    <dbReference type="NCBI Taxonomy" id="367110"/>
    <lineage>
        <taxon>Eukaryota</taxon>
        <taxon>Fungi</taxon>
        <taxon>Dikarya</taxon>
        <taxon>Ascomycota</taxon>
        <taxon>Pezizomycotina</taxon>
        <taxon>Sordariomycetes</taxon>
        <taxon>Sordariomycetidae</taxon>
        <taxon>Sordariales</taxon>
        <taxon>Sordariaceae</taxon>
        <taxon>Neurospora</taxon>
    </lineage>
</organism>
<dbReference type="Proteomes" id="UP000001805">
    <property type="component" value="Chromosome 3, Linkage Group III"/>
</dbReference>
<dbReference type="OrthoDB" id="4585727at2759"/>
<dbReference type="EMBL" id="CM002238">
    <property type="protein sequence ID" value="EAA26995.1"/>
    <property type="molecule type" value="Genomic_DNA"/>
</dbReference>
<dbReference type="InParanoid" id="Q7RWX5"/>
<feature type="region of interest" description="Disordered" evidence="1">
    <location>
        <begin position="165"/>
        <end position="199"/>
    </location>
</feature>
<feature type="compositionally biased region" description="Polar residues" evidence="1">
    <location>
        <begin position="561"/>
        <end position="576"/>
    </location>
</feature>
<name>Q7RWX5_NEUCR</name>
<dbReference type="InterPro" id="IPR057684">
    <property type="entry name" value="DUF7924"/>
</dbReference>
<dbReference type="Pfam" id="PF25545">
    <property type="entry name" value="DUF7924"/>
    <property type="match status" value="1"/>
</dbReference>
<keyword evidence="4" id="KW-1185">Reference proteome</keyword>
<dbReference type="RefSeq" id="XP_956231.1">
    <property type="nucleotide sequence ID" value="XM_951138.2"/>
</dbReference>
<dbReference type="AlphaFoldDB" id="Q7RWX5"/>
<proteinExistence type="predicted"/>
<dbReference type="STRING" id="367110.Q7RWX5"/>
<evidence type="ECO:0000259" key="2">
    <source>
        <dbReference type="Pfam" id="PF25545"/>
    </source>
</evidence>
<feature type="compositionally biased region" description="Polar residues" evidence="1">
    <location>
        <begin position="473"/>
        <end position="489"/>
    </location>
</feature>
<dbReference type="VEuPathDB" id="FungiDB:NCU08788"/>
<sequence length="619" mass="68171">MPRQRSKRPREDDPSPPGPQQEKPRAKRAKTGHDLRQQHQTSQTRSKRPREDIQQEPPRAKRAKRGHKPGQSHLQVQISPSPSPRAPQRIPRAKRVRAGPSPSLLQDKHPVDLLSINEEEHGHNAAAHQPNPEHKPDHHQAIPPAPPGTDTRLTRENLAKLNRMSSNLASHNTFRSSGRGSGLTNPTSVASTGSHRSSNAYTNGFPSILEDSGIHIHGDPSMLANLQELRRERSVRPSLAPSEFPDSRIERLIRVNNRAVSEADIERDIVAAIVGSGGHLDIPHSSNIAWSNMSSMTGKRTVDPRPDLFYGTRTTDIAREIRDEIGHLIQPSILLNAPAAPHFVMEVKGPSGRLDILKRQAAYSGAAAARAVFALENFGVDDPKYDDTAKAHAWTFSAYGDLTQYAVRVGRPTPGSPEPSYHFTHIKTHHIMESVDQFRKGVSAFRHCRDESHAKNEARLAEAHARLRRRSQQTRQETGQETSLQQTSHPVPGITLPPGPLQESHPGPPELNPSVENDTPLLDQQPQQDCEARSPEEEEEEEEEAAAPGPSSPSTTAAAVITTSMPPASASTNVTKASPRDGGPSSKKKKKMAVSNRPSPNRPQRIRRRPKRFGTLDDS</sequence>
<feature type="region of interest" description="Disordered" evidence="1">
    <location>
        <begin position="121"/>
        <end position="152"/>
    </location>
</feature>
<reference evidence="3 4" key="1">
    <citation type="journal article" date="2003" name="Nature">
        <title>The genome sequence of the filamentous fungus Neurospora crassa.</title>
        <authorList>
            <person name="Galagan J.E."/>
            <person name="Calvo S.E."/>
            <person name="Borkovich K.A."/>
            <person name="Selker E.U."/>
            <person name="Read N.D."/>
            <person name="Jaffe D."/>
            <person name="FitzHugh W."/>
            <person name="Ma L.J."/>
            <person name="Smirnov S."/>
            <person name="Purcell S."/>
            <person name="Rehman B."/>
            <person name="Elkins T."/>
            <person name="Engels R."/>
            <person name="Wang S."/>
            <person name="Nielsen C.B."/>
            <person name="Butler J."/>
            <person name="Endrizzi M."/>
            <person name="Qui D."/>
            <person name="Ianakiev P."/>
            <person name="Bell-Pedersen D."/>
            <person name="Nelson M.A."/>
            <person name="Werner-Washburne M."/>
            <person name="Selitrennikoff C.P."/>
            <person name="Kinsey J.A."/>
            <person name="Braun E.L."/>
            <person name="Zelter A."/>
            <person name="Schulte U."/>
            <person name="Kothe G.O."/>
            <person name="Jedd G."/>
            <person name="Mewes W."/>
            <person name="Staben C."/>
            <person name="Marcotte E."/>
            <person name="Greenberg D."/>
            <person name="Roy A."/>
            <person name="Foley K."/>
            <person name="Naylor J."/>
            <person name="Stange-Thomann N."/>
            <person name="Barrett R."/>
            <person name="Gnerre S."/>
            <person name="Kamal M."/>
            <person name="Kamvysselis M."/>
            <person name="Mauceli E."/>
            <person name="Bielke C."/>
            <person name="Rudd S."/>
            <person name="Frishman D."/>
            <person name="Krystofova S."/>
            <person name="Rasmussen C."/>
            <person name="Metzenberg R.L."/>
            <person name="Perkins D.D."/>
            <person name="Kroken S."/>
            <person name="Cogoni C."/>
            <person name="Macino G."/>
            <person name="Catcheside D."/>
            <person name="Li W."/>
            <person name="Pratt R.J."/>
            <person name="Osmani S.A."/>
            <person name="DeSouza C.P."/>
            <person name="Glass L."/>
            <person name="Orbach M.J."/>
            <person name="Berglund J.A."/>
            <person name="Voelker R."/>
            <person name="Yarden O."/>
            <person name="Plamann M."/>
            <person name="Seiler S."/>
            <person name="Dunlap J."/>
            <person name="Radford A."/>
            <person name="Aramayo R."/>
            <person name="Natvig D.O."/>
            <person name="Alex L.A."/>
            <person name="Mannhaupt G."/>
            <person name="Ebbole D.J."/>
            <person name="Freitag M."/>
            <person name="Paulsen I."/>
            <person name="Sachs M.S."/>
            <person name="Lander E.S."/>
            <person name="Nusbaum C."/>
            <person name="Birren B."/>
        </authorList>
    </citation>
    <scope>NUCLEOTIDE SEQUENCE [LARGE SCALE GENOMIC DNA]</scope>
    <source>
        <strain evidence="4">ATCC 24698 / 74-OR23-1A / CBS 708.71 / DSM 1257 / FGSC 987</strain>
    </source>
</reference>
<feature type="region of interest" description="Disordered" evidence="1">
    <location>
        <begin position="465"/>
        <end position="619"/>
    </location>
</feature>
<evidence type="ECO:0000313" key="3">
    <source>
        <dbReference type="EMBL" id="EAA26995.1"/>
    </source>
</evidence>
<feature type="compositionally biased region" description="Pro residues" evidence="1">
    <location>
        <begin position="495"/>
        <end position="511"/>
    </location>
</feature>
<dbReference type="KEGG" id="ncr:NCU08788"/>
<evidence type="ECO:0000256" key="1">
    <source>
        <dbReference type="SAM" id="MobiDB-lite"/>
    </source>
</evidence>
<gene>
    <name evidence="3" type="ORF">NCU08788</name>
</gene>
<dbReference type="GeneID" id="3872369"/>
<protein>
    <recommendedName>
        <fullName evidence="2">DUF7924 domain-containing protein</fullName>
    </recommendedName>
</protein>
<feature type="compositionally biased region" description="Low complexity" evidence="1">
    <location>
        <begin position="520"/>
        <end position="529"/>
    </location>
</feature>
<feature type="domain" description="DUF7924" evidence="2">
    <location>
        <begin position="284"/>
        <end position="433"/>
    </location>
</feature>